<gene>
    <name evidence="4" type="ORF">AN477_18610</name>
</gene>
<evidence type="ECO:0000256" key="1">
    <source>
        <dbReference type="ARBA" id="ARBA00022679"/>
    </source>
</evidence>
<dbReference type="SUPFAM" id="SSF69593">
    <property type="entry name" value="Glycerol-3-phosphate (1)-acyltransferase"/>
    <property type="match status" value="1"/>
</dbReference>
<dbReference type="PANTHER" id="PTHR10434">
    <property type="entry name" value="1-ACYL-SN-GLYCEROL-3-PHOSPHATE ACYLTRANSFERASE"/>
    <property type="match status" value="1"/>
</dbReference>
<dbReference type="Pfam" id="PF01553">
    <property type="entry name" value="Acyltransferase"/>
    <property type="match status" value="1"/>
</dbReference>
<protein>
    <recommendedName>
        <fullName evidence="3">Phospholipid/glycerol acyltransferase domain-containing protein</fullName>
    </recommendedName>
</protein>
<dbReference type="PANTHER" id="PTHR10434:SF11">
    <property type="entry name" value="1-ACYL-SN-GLYCEROL-3-PHOSPHATE ACYLTRANSFERASE"/>
    <property type="match status" value="1"/>
</dbReference>
<dbReference type="CDD" id="cd07989">
    <property type="entry name" value="LPLAT_AGPAT-like"/>
    <property type="match status" value="1"/>
</dbReference>
<sequence>MNLIGGCVLYNTGKNLCNVLLRSLYRIDIRGTYNIPDSGAVMFCANHISNLDPILMGIASPRKIHYMAKDELFRIPFLAVLLRVLGAFPVRRGKADRTALRTGIDVLKAGNVLGLFPEGTRSRNGKLGKAHSGVAYFALRTNCRVVPVAISGSYRLFSRMSIAFGESVNVSDLSTNESHIATGRIMNSIEAMLLSP</sequence>
<evidence type="ECO:0000259" key="3">
    <source>
        <dbReference type="SMART" id="SM00563"/>
    </source>
</evidence>
<comment type="caution">
    <text evidence="4">The sequence shown here is derived from an EMBL/GenBank/DDBJ whole genome shotgun (WGS) entry which is preliminary data.</text>
</comment>
<dbReference type="GO" id="GO:0006654">
    <property type="term" value="P:phosphatidic acid biosynthetic process"/>
    <property type="evidence" value="ECO:0007669"/>
    <property type="project" value="TreeGrafter"/>
</dbReference>
<dbReference type="RefSeq" id="WP_054970678.1">
    <property type="nucleotide sequence ID" value="NZ_LJCO01000079.1"/>
</dbReference>
<organism evidence="4 5">
    <name type="scientific">Alicyclobacillus ferrooxydans</name>
    <dbReference type="NCBI Taxonomy" id="471514"/>
    <lineage>
        <taxon>Bacteria</taxon>
        <taxon>Bacillati</taxon>
        <taxon>Bacillota</taxon>
        <taxon>Bacilli</taxon>
        <taxon>Bacillales</taxon>
        <taxon>Alicyclobacillaceae</taxon>
        <taxon>Alicyclobacillus</taxon>
    </lineage>
</organism>
<keyword evidence="1" id="KW-0808">Transferase</keyword>
<evidence type="ECO:0000313" key="5">
    <source>
        <dbReference type="Proteomes" id="UP000050482"/>
    </source>
</evidence>
<evidence type="ECO:0000256" key="2">
    <source>
        <dbReference type="ARBA" id="ARBA00023315"/>
    </source>
</evidence>
<evidence type="ECO:0000313" key="4">
    <source>
        <dbReference type="EMBL" id="KPV42311.1"/>
    </source>
</evidence>
<dbReference type="EMBL" id="LJCO01000079">
    <property type="protein sequence ID" value="KPV42311.1"/>
    <property type="molecule type" value="Genomic_DNA"/>
</dbReference>
<reference evidence="4 5" key="1">
    <citation type="submission" date="2015-09" db="EMBL/GenBank/DDBJ databases">
        <title>Draft genome sequence of Alicyclobacillus ferrooxydans DSM 22381.</title>
        <authorList>
            <person name="Hemp J."/>
        </authorList>
    </citation>
    <scope>NUCLEOTIDE SEQUENCE [LARGE SCALE GENOMIC DNA]</scope>
    <source>
        <strain evidence="4 5">TC-34</strain>
    </source>
</reference>
<dbReference type="GO" id="GO:0003841">
    <property type="term" value="F:1-acylglycerol-3-phosphate O-acyltransferase activity"/>
    <property type="evidence" value="ECO:0007669"/>
    <property type="project" value="TreeGrafter"/>
</dbReference>
<dbReference type="Proteomes" id="UP000050482">
    <property type="component" value="Unassembled WGS sequence"/>
</dbReference>
<keyword evidence="5" id="KW-1185">Reference proteome</keyword>
<dbReference type="SMART" id="SM00563">
    <property type="entry name" value="PlsC"/>
    <property type="match status" value="1"/>
</dbReference>
<dbReference type="OrthoDB" id="9803035at2"/>
<name>A0A0P9CA79_9BACL</name>
<dbReference type="InterPro" id="IPR002123">
    <property type="entry name" value="Plipid/glycerol_acylTrfase"/>
</dbReference>
<proteinExistence type="predicted"/>
<keyword evidence="2" id="KW-0012">Acyltransferase</keyword>
<dbReference type="STRING" id="471514.AN477_18610"/>
<dbReference type="PATRIC" id="fig|471514.4.peg.4646"/>
<feature type="domain" description="Phospholipid/glycerol acyltransferase" evidence="3">
    <location>
        <begin position="41"/>
        <end position="153"/>
    </location>
</feature>
<dbReference type="AlphaFoldDB" id="A0A0P9CA79"/>
<accession>A0A0P9CA79</accession>